<evidence type="ECO:0008006" key="4">
    <source>
        <dbReference type="Google" id="ProtNLM"/>
    </source>
</evidence>
<gene>
    <name evidence="2" type="primary">ylfA</name>
    <name evidence="2" type="ORF">GETHOR_04970</name>
</gene>
<dbReference type="RefSeq" id="WP_286355020.1">
    <property type="nucleotide sequence ID" value="NZ_AP027079.1"/>
</dbReference>
<feature type="transmembrane region" description="Helical" evidence="1">
    <location>
        <begin position="6"/>
        <end position="23"/>
    </location>
</feature>
<feature type="transmembrane region" description="Helical" evidence="1">
    <location>
        <begin position="143"/>
        <end position="161"/>
    </location>
</feature>
<keyword evidence="1" id="KW-0472">Membrane</keyword>
<evidence type="ECO:0000313" key="3">
    <source>
        <dbReference type="Proteomes" id="UP001242010"/>
    </source>
</evidence>
<keyword evidence="1" id="KW-0812">Transmembrane</keyword>
<accession>A0ABM8DN93</accession>
<proteinExistence type="predicted"/>
<feature type="transmembrane region" description="Helical" evidence="1">
    <location>
        <begin position="91"/>
        <end position="107"/>
    </location>
</feature>
<sequence length="198" mass="21837">MLPDYFAMIGAIIGSLGGFYYLYETLLGKAQPNRVTWLLWGIFPMVIFVAQRAQGVAGVSWASLAAGLTPLLIVVASFFNRQAYWKSEPRDYYLMAAAIFGIILWVVTDQPNLALLFALLADMLAGIPTLIKAHRHPHSESWVAYAVSAFGFGISLLSIQTHNFENTTFVAYVFLLNGALALLASRSRKPKHPVRSAL</sequence>
<feature type="transmembrane region" description="Helical" evidence="1">
    <location>
        <begin position="35"/>
        <end position="53"/>
    </location>
</feature>
<dbReference type="Proteomes" id="UP001242010">
    <property type="component" value="Chromosome"/>
</dbReference>
<keyword evidence="1" id="KW-1133">Transmembrane helix</keyword>
<feature type="transmembrane region" description="Helical" evidence="1">
    <location>
        <begin position="167"/>
        <end position="185"/>
    </location>
</feature>
<evidence type="ECO:0000313" key="2">
    <source>
        <dbReference type="EMBL" id="BDU68396.1"/>
    </source>
</evidence>
<evidence type="ECO:0000256" key="1">
    <source>
        <dbReference type="SAM" id="Phobius"/>
    </source>
</evidence>
<protein>
    <recommendedName>
        <fullName evidence="4">PQ loop repeat-containing protein</fullName>
    </recommendedName>
</protein>
<organism evidence="2 3">
    <name type="scientific">Geothrix oryzae</name>
    <dbReference type="NCBI Taxonomy" id="2927975"/>
    <lineage>
        <taxon>Bacteria</taxon>
        <taxon>Pseudomonadati</taxon>
        <taxon>Acidobacteriota</taxon>
        <taxon>Holophagae</taxon>
        <taxon>Holophagales</taxon>
        <taxon>Holophagaceae</taxon>
        <taxon>Geothrix</taxon>
    </lineage>
</organism>
<keyword evidence="3" id="KW-1185">Reference proteome</keyword>
<dbReference type="EMBL" id="AP027079">
    <property type="protein sequence ID" value="BDU68396.1"/>
    <property type="molecule type" value="Genomic_DNA"/>
</dbReference>
<feature type="transmembrane region" description="Helical" evidence="1">
    <location>
        <begin position="59"/>
        <end position="79"/>
    </location>
</feature>
<reference evidence="3" key="1">
    <citation type="journal article" date="2023" name="Int. J. Syst. Evol. Microbiol.">
        <title>Mesoterricola silvestris gen. nov., sp. nov., Mesoterricola sediminis sp. nov., Geothrix oryzae sp. nov., Geothrix edaphica sp. nov., Geothrix rubra sp. nov., and Geothrix limicola sp. nov., six novel members of Acidobacteriota isolated from soils.</title>
        <authorList>
            <person name="Itoh H."/>
            <person name="Sugisawa Y."/>
            <person name="Mise K."/>
            <person name="Xu Z."/>
            <person name="Kuniyasu M."/>
            <person name="Ushijima N."/>
            <person name="Kawano K."/>
            <person name="Kobayashi E."/>
            <person name="Shiratori Y."/>
            <person name="Masuda Y."/>
            <person name="Senoo K."/>
        </authorList>
    </citation>
    <scope>NUCLEOTIDE SEQUENCE [LARGE SCALE GENOMIC DNA]</scope>
    <source>
        <strain evidence="3">Red222</strain>
    </source>
</reference>
<feature type="transmembrane region" description="Helical" evidence="1">
    <location>
        <begin position="113"/>
        <end position="131"/>
    </location>
</feature>
<name>A0ABM8DN93_9BACT</name>